<evidence type="ECO:0000313" key="1">
    <source>
        <dbReference type="EMBL" id="KAG5610418.1"/>
    </source>
</evidence>
<dbReference type="OrthoDB" id="1328542at2759"/>
<gene>
    <name evidence="1" type="ORF">H5410_021699</name>
</gene>
<protein>
    <submittedName>
        <fullName evidence="1">Uncharacterized protein</fullName>
    </submittedName>
</protein>
<keyword evidence="2" id="KW-1185">Reference proteome</keyword>
<evidence type="ECO:0000313" key="2">
    <source>
        <dbReference type="Proteomes" id="UP000824120"/>
    </source>
</evidence>
<sequence length="137" mass="15097">MATCDPNVATDDSYVAIDDPFVATYDTNIATDDSYVATDDLSVVVHPRLVPTEKELQMSYLITLGLVETSFDHVVDRVKMELVGARTIKRDRVVNELVVYDGVDGRGIDAGAGQDQGATSCRRCSGFLYEKCNKKQR</sequence>
<dbReference type="Proteomes" id="UP000824120">
    <property type="component" value="Chromosome 4"/>
</dbReference>
<name>A0A9J5ZCN9_SOLCO</name>
<organism evidence="1 2">
    <name type="scientific">Solanum commersonii</name>
    <name type="common">Commerson's wild potato</name>
    <name type="synonym">Commerson's nightshade</name>
    <dbReference type="NCBI Taxonomy" id="4109"/>
    <lineage>
        <taxon>Eukaryota</taxon>
        <taxon>Viridiplantae</taxon>
        <taxon>Streptophyta</taxon>
        <taxon>Embryophyta</taxon>
        <taxon>Tracheophyta</taxon>
        <taxon>Spermatophyta</taxon>
        <taxon>Magnoliopsida</taxon>
        <taxon>eudicotyledons</taxon>
        <taxon>Gunneridae</taxon>
        <taxon>Pentapetalae</taxon>
        <taxon>asterids</taxon>
        <taxon>lamiids</taxon>
        <taxon>Solanales</taxon>
        <taxon>Solanaceae</taxon>
        <taxon>Solanoideae</taxon>
        <taxon>Solaneae</taxon>
        <taxon>Solanum</taxon>
    </lineage>
</organism>
<accession>A0A9J5ZCN9</accession>
<reference evidence="1 2" key="1">
    <citation type="submission" date="2020-09" db="EMBL/GenBank/DDBJ databases">
        <title>De no assembly of potato wild relative species, Solanum commersonii.</title>
        <authorList>
            <person name="Cho K."/>
        </authorList>
    </citation>
    <scope>NUCLEOTIDE SEQUENCE [LARGE SCALE GENOMIC DNA]</scope>
    <source>
        <strain evidence="1">LZ3.2</strain>
        <tissue evidence="1">Leaf</tissue>
    </source>
</reference>
<dbReference type="EMBL" id="JACXVP010000004">
    <property type="protein sequence ID" value="KAG5610418.1"/>
    <property type="molecule type" value="Genomic_DNA"/>
</dbReference>
<comment type="caution">
    <text evidence="1">The sequence shown here is derived from an EMBL/GenBank/DDBJ whole genome shotgun (WGS) entry which is preliminary data.</text>
</comment>
<dbReference type="AlphaFoldDB" id="A0A9J5ZCN9"/>
<proteinExistence type="predicted"/>